<keyword evidence="3" id="KW-1185">Reference proteome</keyword>
<name>A0A918F0M6_9ACTN</name>
<feature type="signal peptide" evidence="1">
    <location>
        <begin position="1"/>
        <end position="24"/>
    </location>
</feature>
<proteinExistence type="predicted"/>
<accession>A0A918F0M6</accession>
<comment type="caution">
    <text evidence="2">The sequence shown here is derived from an EMBL/GenBank/DDBJ whole genome shotgun (WGS) entry which is preliminary data.</text>
</comment>
<evidence type="ECO:0000313" key="2">
    <source>
        <dbReference type="EMBL" id="GGQ97039.1"/>
    </source>
</evidence>
<evidence type="ECO:0000256" key="1">
    <source>
        <dbReference type="SAM" id="SignalP"/>
    </source>
</evidence>
<dbReference type="RefSeq" id="WP_189932573.1">
    <property type="nucleotide sequence ID" value="NZ_BMSX01000002.1"/>
</dbReference>
<reference evidence="2" key="1">
    <citation type="journal article" date="2014" name="Int. J. Syst. Evol. Microbiol.">
        <title>Complete genome sequence of Corynebacterium casei LMG S-19264T (=DSM 44701T), isolated from a smear-ripened cheese.</title>
        <authorList>
            <consortium name="US DOE Joint Genome Institute (JGI-PGF)"/>
            <person name="Walter F."/>
            <person name="Albersmeier A."/>
            <person name="Kalinowski J."/>
            <person name="Ruckert C."/>
        </authorList>
    </citation>
    <scope>NUCLEOTIDE SEQUENCE</scope>
    <source>
        <strain evidence="2">JCM 4346</strain>
    </source>
</reference>
<keyword evidence="1" id="KW-0732">Signal</keyword>
<dbReference type="EMBL" id="BMSX01000002">
    <property type="protein sequence ID" value="GGQ97039.1"/>
    <property type="molecule type" value="Genomic_DNA"/>
</dbReference>
<organism evidence="2 3">
    <name type="scientific">Streptomyces aurantiogriseus</name>
    <dbReference type="NCBI Taxonomy" id="66870"/>
    <lineage>
        <taxon>Bacteria</taxon>
        <taxon>Bacillati</taxon>
        <taxon>Actinomycetota</taxon>
        <taxon>Actinomycetes</taxon>
        <taxon>Kitasatosporales</taxon>
        <taxon>Streptomycetaceae</taxon>
        <taxon>Streptomyces</taxon>
    </lineage>
</organism>
<sequence length="268" mass="28696">MNRTAPTLIACLLAVLLTACDAFKAPSPEELTPMPGNVPTTPQYRTADDVVAALKRGGVDCDVLRRRAEGLDCAARIDGAEVENQIQVLEPEEFSRNEIGDSIAGWRTSGNTIVAAGNWFIRVLPNGTPAYSETIAKAVDAVVLPPLYHLPSIPKTPTYKSVDALADALDQSVGCSQRKKSPDELLCSTKAARTHPCGESGDGRDAGLRLHVGPTVRDDYIRLLLSDDHVPYYVVTAGNWTIQFCDTATGQEAARELGGVVVDHTTGK</sequence>
<gene>
    <name evidence="2" type="ORF">GCM10010251_09880</name>
</gene>
<evidence type="ECO:0000313" key="3">
    <source>
        <dbReference type="Proteomes" id="UP000658320"/>
    </source>
</evidence>
<dbReference type="Proteomes" id="UP000658320">
    <property type="component" value="Unassembled WGS sequence"/>
</dbReference>
<feature type="chain" id="PRO_5037134846" description="Lipoprotein" evidence="1">
    <location>
        <begin position="25"/>
        <end position="268"/>
    </location>
</feature>
<reference evidence="2" key="2">
    <citation type="submission" date="2020-09" db="EMBL/GenBank/DDBJ databases">
        <authorList>
            <person name="Sun Q."/>
            <person name="Ohkuma M."/>
        </authorList>
    </citation>
    <scope>NUCLEOTIDE SEQUENCE</scope>
    <source>
        <strain evidence="2">JCM 4346</strain>
    </source>
</reference>
<evidence type="ECO:0008006" key="4">
    <source>
        <dbReference type="Google" id="ProtNLM"/>
    </source>
</evidence>
<dbReference type="PROSITE" id="PS51257">
    <property type="entry name" value="PROKAR_LIPOPROTEIN"/>
    <property type="match status" value="1"/>
</dbReference>
<dbReference type="AlphaFoldDB" id="A0A918F0M6"/>
<protein>
    <recommendedName>
        <fullName evidence="4">Lipoprotein</fullName>
    </recommendedName>
</protein>